<feature type="domain" description="Endonuclease/exonuclease/phosphatase" evidence="6">
    <location>
        <begin position="105"/>
        <end position="340"/>
    </location>
</feature>
<accession>A0ABU9KPT1</accession>
<dbReference type="PRINTS" id="PR00130">
    <property type="entry name" value="DNASEI"/>
</dbReference>
<dbReference type="SUPFAM" id="SSF56219">
    <property type="entry name" value="DNase I-like"/>
    <property type="match status" value="1"/>
</dbReference>
<evidence type="ECO:0000313" key="8">
    <source>
        <dbReference type="Proteomes" id="UP001396646"/>
    </source>
</evidence>
<dbReference type="CDD" id="cd10282">
    <property type="entry name" value="DNase1"/>
    <property type="match status" value="1"/>
</dbReference>
<sequence length="355" mass="38980">MLKKTILILFLSIFLLSSGCSDSTEDLAGSVEEVATAAAEVSGAIEEIENELNELEEIGESVDTVLSDVDDIEENADGNTAGDTNEETPVISNPSSDGEDLRIGAFNIQVFGVTKASKPDVMLVLADIVRTYDIIAIQEIRDSSQTALPDLVNLVNSDGSQYDYVVSERLGRTSSKEQYAYIYDTTTVAVTGIPETYPEPEGTDPFHRQPYISSFSAVGGDYDAVLMVIHTDPDEATEEINALDDVLEYAQMSYPDEGDFVIMGDFNADGNYFDEDSSSDLDSYFWLIDDSIDTTTKSTDYTYDRIVMTDTSDIVGDSGVFRYDLEYGLSEEMTVAVSDHYPVYMEVRCDGDSDL</sequence>
<dbReference type="EMBL" id="JBCAUS010000002">
    <property type="protein sequence ID" value="MEL4304338.1"/>
    <property type="molecule type" value="Genomic_DNA"/>
</dbReference>
<protein>
    <submittedName>
        <fullName evidence="7">Endonuclease/exonuclease/phosphatase family protein</fullName>
    </submittedName>
</protein>
<reference evidence="7 8" key="1">
    <citation type="submission" date="2024-04" db="EMBL/GenBank/DDBJ databases">
        <title>Methanococcoides sp. LMO-2.</title>
        <authorList>
            <person name="Liang L."/>
        </authorList>
    </citation>
    <scope>NUCLEOTIDE SEQUENCE [LARGE SCALE GENOMIC DNA]</scope>
    <source>
        <strain evidence="7 8">LMO-2</strain>
    </source>
</reference>
<dbReference type="PROSITE" id="PS51257">
    <property type="entry name" value="PROKAR_LIPOPROTEIN"/>
    <property type="match status" value="1"/>
</dbReference>
<dbReference type="RefSeq" id="WP_342126068.1">
    <property type="nucleotide sequence ID" value="NZ_JBCAUS010000002.1"/>
</dbReference>
<dbReference type="GO" id="GO:0004519">
    <property type="term" value="F:endonuclease activity"/>
    <property type="evidence" value="ECO:0007669"/>
    <property type="project" value="UniProtKB-KW"/>
</dbReference>
<evidence type="ECO:0000313" key="7">
    <source>
        <dbReference type="EMBL" id="MEL4304338.1"/>
    </source>
</evidence>
<dbReference type="Gene3D" id="3.60.10.10">
    <property type="entry name" value="Endonuclease/exonuclease/phosphatase"/>
    <property type="match status" value="1"/>
</dbReference>
<proteinExistence type="inferred from homology"/>
<comment type="caution">
    <text evidence="7">The sequence shown here is derived from an EMBL/GenBank/DDBJ whole genome shotgun (WGS) entry which is preliminary data.</text>
</comment>
<dbReference type="PANTHER" id="PTHR11371:SF31">
    <property type="entry name" value="EXTRACELLULAR NUCLEASE"/>
    <property type="match status" value="1"/>
</dbReference>
<dbReference type="InterPro" id="IPR016202">
    <property type="entry name" value="DNase_I"/>
</dbReference>
<organism evidence="7 8">
    <name type="scientific">Methanococcoides cohabitans</name>
    <dbReference type="NCBI Taxonomy" id="3136559"/>
    <lineage>
        <taxon>Archaea</taxon>
        <taxon>Methanobacteriati</taxon>
        <taxon>Methanobacteriota</taxon>
        <taxon>Stenosarchaea group</taxon>
        <taxon>Methanomicrobia</taxon>
        <taxon>Methanosarcinales</taxon>
        <taxon>Methanosarcinaceae</taxon>
        <taxon>Methanococcoides</taxon>
    </lineage>
</organism>
<keyword evidence="3" id="KW-0378">Hydrolase</keyword>
<keyword evidence="4" id="KW-0175">Coiled coil</keyword>
<keyword evidence="7" id="KW-0255">Endonuclease</keyword>
<feature type="coiled-coil region" evidence="4">
    <location>
        <begin position="31"/>
        <end position="65"/>
    </location>
</feature>
<dbReference type="SMART" id="SM00476">
    <property type="entry name" value="DNaseIc"/>
    <property type="match status" value="1"/>
</dbReference>
<comment type="similarity">
    <text evidence="1">Belongs to the DNase I family.</text>
</comment>
<evidence type="ECO:0000256" key="5">
    <source>
        <dbReference type="SAM" id="MobiDB-lite"/>
    </source>
</evidence>
<dbReference type="Proteomes" id="UP001396646">
    <property type="component" value="Unassembled WGS sequence"/>
</dbReference>
<evidence type="ECO:0000259" key="6">
    <source>
        <dbReference type="Pfam" id="PF03372"/>
    </source>
</evidence>
<feature type="region of interest" description="Disordered" evidence="5">
    <location>
        <begin position="75"/>
        <end position="97"/>
    </location>
</feature>
<evidence type="ECO:0000256" key="3">
    <source>
        <dbReference type="ARBA" id="ARBA00022801"/>
    </source>
</evidence>
<keyword evidence="8" id="KW-1185">Reference proteome</keyword>
<evidence type="ECO:0000256" key="1">
    <source>
        <dbReference type="ARBA" id="ARBA00007359"/>
    </source>
</evidence>
<keyword evidence="2" id="KW-0540">Nuclease</keyword>
<dbReference type="PANTHER" id="PTHR11371">
    <property type="entry name" value="DEOXYRIBONUCLEASE"/>
    <property type="match status" value="1"/>
</dbReference>
<evidence type="ECO:0000256" key="2">
    <source>
        <dbReference type="ARBA" id="ARBA00022722"/>
    </source>
</evidence>
<dbReference type="Pfam" id="PF03372">
    <property type="entry name" value="Exo_endo_phos"/>
    <property type="match status" value="1"/>
</dbReference>
<name>A0ABU9KPT1_9EURY</name>
<evidence type="ECO:0000256" key="4">
    <source>
        <dbReference type="SAM" id="Coils"/>
    </source>
</evidence>
<dbReference type="InterPro" id="IPR005135">
    <property type="entry name" value="Endo/exonuclease/phosphatase"/>
</dbReference>
<dbReference type="InterPro" id="IPR036691">
    <property type="entry name" value="Endo/exonu/phosph_ase_sf"/>
</dbReference>
<gene>
    <name evidence="7" type="ORF">WOA13_00610</name>
</gene>